<evidence type="ECO:0000313" key="1">
    <source>
        <dbReference type="EMBL" id="KAF2470820.1"/>
    </source>
</evidence>
<dbReference type="Proteomes" id="UP000799755">
    <property type="component" value="Unassembled WGS sequence"/>
</dbReference>
<organism evidence="1 2">
    <name type="scientific">Lindgomyces ingoldianus</name>
    <dbReference type="NCBI Taxonomy" id="673940"/>
    <lineage>
        <taxon>Eukaryota</taxon>
        <taxon>Fungi</taxon>
        <taxon>Dikarya</taxon>
        <taxon>Ascomycota</taxon>
        <taxon>Pezizomycotina</taxon>
        <taxon>Dothideomycetes</taxon>
        <taxon>Pleosporomycetidae</taxon>
        <taxon>Pleosporales</taxon>
        <taxon>Lindgomycetaceae</taxon>
        <taxon>Lindgomyces</taxon>
    </lineage>
</organism>
<reference evidence="1" key="1">
    <citation type="journal article" date="2020" name="Stud. Mycol.">
        <title>101 Dothideomycetes genomes: a test case for predicting lifestyles and emergence of pathogens.</title>
        <authorList>
            <person name="Haridas S."/>
            <person name="Albert R."/>
            <person name="Binder M."/>
            <person name="Bloem J."/>
            <person name="Labutti K."/>
            <person name="Salamov A."/>
            <person name="Andreopoulos B."/>
            <person name="Baker S."/>
            <person name="Barry K."/>
            <person name="Bills G."/>
            <person name="Bluhm B."/>
            <person name="Cannon C."/>
            <person name="Castanera R."/>
            <person name="Culley D."/>
            <person name="Daum C."/>
            <person name="Ezra D."/>
            <person name="Gonzalez J."/>
            <person name="Henrissat B."/>
            <person name="Kuo A."/>
            <person name="Liang C."/>
            <person name="Lipzen A."/>
            <person name="Lutzoni F."/>
            <person name="Magnuson J."/>
            <person name="Mondo S."/>
            <person name="Nolan M."/>
            <person name="Ohm R."/>
            <person name="Pangilinan J."/>
            <person name="Park H.-J."/>
            <person name="Ramirez L."/>
            <person name="Alfaro M."/>
            <person name="Sun H."/>
            <person name="Tritt A."/>
            <person name="Yoshinaga Y."/>
            <person name="Zwiers L.-H."/>
            <person name="Turgeon B."/>
            <person name="Goodwin S."/>
            <person name="Spatafora J."/>
            <person name="Crous P."/>
            <person name="Grigoriev I."/>
        </authorList>
    </citation>
    <scope>NUCLEOTIDE SEQUENCE</scope>
    <source>
        <strain evidence="1">ATCC 200398</strain>
    </source>
</reference>
<sequence length="188" mass="21174">MKLFHLPLLVAPLSCALFVPASHQVALVDSHHHAEREKVPGDNPAYYTREKAADQLFEIDEFTVSPNPVVSDHRVFFYLRGDTGTRDLPGLADATLELWAQETSREDKPEYTIKKKLSDFKPFTVRNEDDYTYGGPLIKGSNEIVGDLWVLAWDPEGHGTVDLDIEAVARLPDDRILFAFEASVSYEV</sequence>
<evidence type="ECO:0000313" key="2">
    <source>
        <dbReference type="Proteomes" id="UP000799755"/>
    </source>
</evidence>
<accession>A0ACB6QVA1</accession>
<comment type="caution">
    <text evidence="1">The sequence shown here is derived from an EMBL/GenBank/DDBJ whole genome shotgun (WGS) entry which is preliminary data.</text>
</comment>
<name>A0ACB6QVA1_9PLEO</name>
<gene>
    <name evidence="1" type="ORF">BDR25DRAFT_303781</name>
</gene>
<keyword evidence="2" id="KW-1185">Reference proteome</keyword>
<protein>
    <submittedName>
        <fullName evidence="1">Uncharacterized protein</fullName>
    </submittedName>
</protein>
<proteinExistence type="predicted"/>
<dbReference type="EMBL" id="MU003507">
    <property type="protein sequence ID" value="KAF2470820.1"/>
    <property type="molecule type" value="Genomic_DNA"/>
</dbReference>